<dbReference type="InterPro" id="IPR001387">
    <property type="entry name" value="Cro/C1-type_HTH"/>
</dbReference>
<dbReference type="GO" id="GO:0003677">
    <property type="term" value="F:DNA binding"/>
    <property type="evidence" value="ECO:0007669"/>
    <property type="project" value="InterPro"/>
</dbReference>
<proteinExistence type="predicted"/>
<reference evidence="2 3" key="1">
    <citation type="submission" date="2018-08" db="EMBL/GenBank/DDBJ databases">
        <title>A genome reference for cultivated species of the human gut microbiota.</title>
        <authorList>
            <person name="Zou Y."/>
            <person name="Xue W."/>
            <person name="Luo G."/>
        </authorList>
    </citation>
    <scope>NUCLEOTIDE SEQUENCE [LARGE SCALE GENOMIC DNA]</scope>
    <source>
        <strain evidence="2 3">AM42-13AC</strain>
    </source>
</reference>
<dbReference type="SUPFAM" id="SSF47413">
    <property type="entry name" value="lambda repressor-like DNA-binding domains"/>
    <property type="match status" value="1"/>
</dbReference>
<dbReference type="PROSITE" id="PS50943">
    <property type="entry name" value="HTH_CROC1"/>
    <property type="match status" value="1"/>
</dbReference>
<dbReference type="SMART" id="SM00530">
    <property type="entry name" value="HTH_XRE"/>
    <property type="match status" value="1"/>
</dbReference>
<evidence type="ECO:0000313" key="3">
    <source>
        <dbReference type="Proteomes" id="UP000285288"/>
    </source>
</evidence>
<name>A0A413UD77_9FIRM</name>
<evidence type="ECO:0000259" key="1">
    <source>
        <dbReference type="PROSITE" id="PS50943"/>
    </source>
</evidence>
<feature type="domain" description="HTH cro/C1-type" evidence="1">
    <location>
        <begin position="17"/>
        <end position="72"/>
    </location>
</feature>
<sequence>MANKSNIELDNVLASSLKYARTRKQYSQDEIAKRVGISRPKYQRIESCMMNSVDDDLLRKLADVLEIDYTSLVNDRMMYKTTFNITKEMRLDLLHLKDSKGFNTISETIQYCIEYTLNENSKSNVSIEIMNDVREAILNTYIQELEKLHHSHEIDALILKYLDDKYGTNSNELRTDIEHYLTSIKHSNKY</sequence>
<dbReference type="InterPro" id="IPR010982">
    <property type="entry name" value="Lambda_DNA-bd_dom_sf"/>
</dbReference>
<evidence type="ECO:0000313" key="2">
    <source>
        <dbReference type="EMBL" id="RHB07169.1"/>
    </source>
</evidence>
<dbReference type="AlphaFoldDB" id="A0A413UD77"/>
<dbReference type="Pfam" id="PF01381">
    <property type="entry name" value="HTH_3"/>
    <property type="match status" value="1"/>
</dbReference>
<comment type="caution">
    <text evidence="2">The sequence shown here is derived from an EMBL/GenBank/DDBJ whole genome shotgun (WGS) entry which is preliminary data.</text>
</comment>
<dbReference type="CDD" id="cd00093">
    <property type="entry name" value="HTH_XRE"/>
    <property type="match status" value="1"/>
</dbReference>
<dbReference type="Gene3D" id="1.10.260.40">
    <property type="entry name" value="lambda repressor-like DNA-binding domains"/>
    <property type="match status" value="1"/>
</dbReference>
<dbReference type="RefSeq" id="WP_118011187.1">
    <property type="nucleotide sequence ID" value="NZ_JAHABA010000021.1"/>
</dbReference>
<dbReference type="EMBL" id="QSGD01000015">
    <property type="protein sequence ID" value="RHB07169.1"/>
    <property type="molecule type" value="Genomic_DNA"/>
</dbReference>
<organism evidence="2 3">
    <name type="scientific">Holdemanella biformis</name>
    <dbReference type="NCBI Taxonomy" id="1735"/>
    <lineage>
        <taxon>Bacteria</taxon>
        <taxon>Bacillati</taxon>
        <taxon>Bacillota</taxon>
        <taxon>Erysipelotrichia</taxon>
        <taxon>Erysipelotrichales</taxon>
        <taxon>Erysipelotrichaceae</taxon>
        <taxon>Holdemanella</taxon>
    </lineage>
</organism>
<gene>
    <name evidence="2" type="ORF">DW907_05240</name>
</gene>
<dbReference type="Proteomes" id="UP000285288">
    <property type="component" value="Unassembled WGS sequence"/>
</dbReference>
<protein>
    <submittedName>
        <fullName evidence="2">XRE family transcriptional regulator</fullName>
    </submittedName>
</protein>
<accession>A0A413UD77</accession>